<dbReference type="PROSITE" id="PS50125">
    <property type="entry name" value="GUANYLATE_CYCLASE_2"/>
    <property type="match status" value="1"/>
</dbReference>
<dbReference type="PANTHER" id="PTHR43081:SF19">
    <property type="entry name" value="PH-SENSITIVE ADENYLATE CYCLASE RV1264"/>
    <property type="match status" value="1"/>
</dbReference>
<dbReference type="Proteomes" id="UP000580910">
    <property type="component" value="Unassembled WGS sequence"/>
</dbReference>
<dbReference type="InterPro" id="IPR029787">
    <property type="entry name" value="Nucleotide_cyclase"/>
</dbReference>
<dbReference type="GO" id="GO:0006171">
    <property type="term" value="P:cAMP biosynthetic process"/>
    <property type="evidence" value="ECO:0007669"/>
    <property type="project" value="TreeGrafter"/>
</dbReference>
<gene>
    <name evidence="3" type="ORF">FB382_003813</name>
</gene>
<evidence type="ECO:0000313" key="4">
    <source>
        <dbReference type="Proteomes" id="UP000580910"/>
    </source>
</evidence>
<reference evidence="3 4" key="1">
    <citation type="submission" date="2020-07" db="EMBL/GenBank/DDBJ databases">
        <title>Sequencing the genomes of 1000 actinobacteria strains.</title>
        <authorList>
            <person name="Klenk H.-P."/>
        </authorList>
    </citation>
    <scope>NUCLEOTIDE SEQUENCE [LARGE SCALE GENOMIC DNA]</scope>
    <source>
        <strain evidence="3 4">DSM 21349</strain>
    </source>
</reference>
<evidence type="ECO:0000256" key="1">
    <source>
        <dbReference type="ARBA" id="ARBA00005381"/>
    </source>
</evidence>
<dbReference type="AlphaFoldDB" id="A0A7W3J3F0"/>
<dbReference type="Gene3D" id="3.30.70.1230">
    <property type="entry name" value="Nucleotide cyclase"/>
    <property type="match status" value="1"/>
</dbReference>
<dbReference type="EC" id="4.6.1.1" evidence="3"/>
<keyword evidence="3" id="KW-0456">Lyase</keyword>
<comment type="caution">
    <text evidence="3">The sequence shown here is derived from an EMBL/GenBank/DDBJ whole genome shotgun (WGS) entry which is preliminary data.</text>
</comment>
<dbReference type="Pfam" id="PF00211">
    <property type="entry name" value="Guanylate_cyc"/>
    <property type="match status" value="1"/>
</dbReference>
<dbReference type="EMBL" id="JACGXA010000001">
    <property type="protein sequence ID" value="MBA8805522.1"/>
    <property type="molecule type" value="Genomic_DNA"/>
</dbReference>
<dbReference type="GO" id="GO:0004016">
    <property type="term" value="F:adenylate cyclase activity"/>
    <property type="evidence" value="ECO:0007669"/>
    <property type="project" value="UniProtKB-EC"/>
</dbReference>
<proteinExistence type="inferred from homology"/>
<dbReference type="SMART" id="SM00044">
    <property type="entry name" value="CYCc"/>
    <property type="match status" value="1"/>
</dbReference>
<protein>
    <submittedName>
        <fullName evidence="3">Adenylate cyclase</fullName>
        <ecNumber evidence="3">4.6.1.1</ecNumber>
    </submittedName>
</protein>
<dbReference type="InterPro" id="IPR050697">
    <property type="entry name" value="Adenylyl/Guanylyl_Cyclase_3/4"/>
</dbReference>
<dbReference type="InterPro" id="IPR001054">
    <property type="entry name" value="A/G_cyclase"/>
</dbReference>
<evidence type="ECO:0000313" key="3">
    <source>
        <dbReference type="EMBL" id="MBA8805522.1"/>
    </source>
</evidence>
<comment type="similarity">
    <text evidence="1">Belongs to the adenylyl cyclase class-3 family.</text>
</comment>
<accession>A0A7W3J3F0</accession>
<organism evidence="3 4">
    <name type="scientific">Nocardioides ginsengisegetis</name>
    <dbReference type="NCBI Taxonomy" id="661491"/>
    <lineage>
        <taxon>Bacteria</taxon>
        <taxon>Bacillati</taxon>
        <taxon>Actinomycetota</taxon>
        <taxon>Actinomycetes</taxon>
        <taxon>Propionibacteriales</taxon>
        <taxon>Nocardioidaceae</taxon>
        <taxon>Nocardioides</taxon>
    </lineage>
</organism>
<dbReference type="PANTHER" id="PTHR43081">
    <property type="entry name" value="ADENYLATE CYCLASE, TERMINAL-DIFFERENTIATION SPECIFIC-RELATED"/>
    <property type="match status" value="1"/>
</dbReference>
<evidence type="ECO:0000259" key="2">
    <source>
        <dbReference type="PROSITE" id="PS50125"/>
    </source>
</evidence>
<dbReference type="RefSeq" id="WP_182541246.1">
    <property type="nucleotide sequence ID" value="NZ_JACGXA010000001.1"/>
</dbReference>
<keyword evidence="4" id="KW-1185">Reference proteome</keyword>
<dbReference type="SUPFAM" id="SSF55073">
    <property type="entry name" value="Nucleotide cyclase"/>
    <property type="match status" value="1"/>
</dbReference>
<feature type="domain" description="Guanylate cyclase" evidence="2">
    <location>
        <begin position="167"/>
        <end position="277"/>
    </location>
</feature>
<dbReference type="GO" id="GO:0035556">
    <property type="term" value="P:intracellular signal transduction"/>
    <property type="evidence" value="ECO:0007669"/>
    <property type="project" value="InterPro"/>
</dbReference>
<sequence>MADGGDELGDNLEAVEGLLLGEAPSLTRLEVAEQAGVPMEVAEALWRQLGFPHAADDDVAFTPADVVALRQTRDLIDLGILGPDRQAALVRTWGRSFARLAEWQTLLLADVAREAGAEPATQLEVLSEQVLPLVDQLQSYVWRRHLASAGSRMLAGESAGQGVSELAVCFADIVGYTSRSKSLAEAELVAWLEHFEDAATGIVVDHGGRIIKTIGDEVLFVADDVAAAAEIALVLTELGADDSDDFPAVRAGIAFGPVTSRLGDVYGPTVNIAARLTSVARPDTVLVDKGAYAALTGLEEDRADDAATHADAGSSTYRFRRMRRTSVKGYSRLHSWVLRRP</sequence>
<dbReference type="CDD" id="cd07302">
    <property type="entry name" value="CHD"/>
    <property type="match status" value="1"/>
</dbReference>
<name>A0A7W3J3F0_9ACTN</name>